<accession>A0A382F5V2</accession>
<organism evidence="3">
    <name type="scientific">marine metagenome</name>
    <dbReference type="NCBI Taxonomy" id="408172"/>
    <lineage>
        <taxon>unclassified sequences</taxon>
        <taxon>metagenomes</taxon>
        <taxon>ecological metagenomes</taxon>
    </lineage>
</organism>
<protein>
    <recommendedName>
        <fullName evidence="2">Mandelate racemase/muconate lactonizing enzyme C-terminal domain-containing protein</fullName>
    </recommendedName>
</protein>
<dbReference type="SMART" id="SM00922">
    <property type="entry name" value="MR_MLE"/>
    <property type="match status" value="1"/>
</dbReference>
<evidence type="ECO:0000256" key="1">
    <source>
        <dbReference type="ARBA" id="ARBA00023239"/>
    </source>
</evidence>
<dbReference type="AlphaFoldDB" id="A0A382F5V2"/>
<name>A0A382F5V2_9ZZZZ</name>
<evidence type="ECO:0000259" key="2">
    <source>
        <dbReference type="SMART" id="SM00922"/>
    </source>
</evidence>
<dbReference type="GO" id="GO:0016829">
    <property type="term" value="F:lyase activity"/>
    <property type="evidence" value="ECO:0007669"/>
    <property type="project" value="UniProtKB-KW"/>
</dbReference>
<dbReference type="SUPFAM" id="SSF51604">
    <property type="entry name" value="Enolase C-terminal domain-like"/>
    <property type="match status" value="1"/>
</dbReference>
<dbReference type="InterPro" id="IPR013342">
    <property type="entry name" value="Mandelate_racemase_C"/>
</dbReference>
<dbReference type="EMBL" id="UINC01048013">
    <property type="protein sequence ID" value="SVB58012.1"/>
    <property type="molecule type" value="Genomic_DNA"/>
</dbReference>
<dbReference type="Gene3D" id="3.30.390.10">
    <property type="entry name" value="Enolase-like, N-terminal domain"/>
    <property type="match status" value="1"/>
</dbReference>
<dbReference type="PANTHER" id="PTHR48080:SF2">
    <property type="entry name" value="D-GALACTONATE DEHYDRATASE"/>
    <property type="match status" value="1"/>
</dbReference>
<feature type="domain" description="Mandelate racemase/muconate lactonizing enzyme C-terminal" evidence="2">
    <location>
        <begin position="143"/>
        <end position="262"/>
    </location>
</feature>
<dbReference type="Pfam" id="PF13378">
    <property type="entry name" value="MR_MLE_C"/>
    <property type="match status" value="1"/>
</dbReference>
<dbReference type="InterPro" id="IPR036849">
    <property type="entry name" value="Enolase-like_C_sf"/>
</dbReference>
<dbReference type="InterPro" id="IPR034593">
    <property type="entry name" value="DgoD-like"/>
</dbReference>
<dbReference type="CDD" id="cd03316">
    <property type="entry name" value="MR_like"/>
    <property type="match status" value="1"/>
</dbReference>
<dbReference type="SUPFAM" id="SSF54826">
    <property type="entry name" value="Enolase N-terminal domain-like"/>
    <property type="match status" value="1"/>
</dbReference>
<dbReference type="InterPro" id="IPR029017">
    <property type="entry name" value="Enolase-like_N"/>
</dbReference>
<evidence type="ECO:0000313" key="3">
    <source>
        <dbReference type="EMBL" id="SVB58012.1"/>
    </source>
</evidence>
<dbReference type="InterPro" id="IPR029065">
    <property type="entry name" value="Enolase_C-like"/>
</dbReference>
<sequence>MKITNIDTLIVDAGWRPWTFVKVETDEGITGWGECSDGKSPHGIEGVIRDLKPVLIGKDPCAFEMRFQEMYIGTRASKGGIAAKALAGLDCAFIDIKAKSLNISVAELFGGPTRDKVRVYWSHCGSSRIRHTDILGTPPIETWDDVTRLGKEVKSKGFTALKTNVLLPGQNATFGGGSFGGAGSTDQIAPKWLIPHIETLIGTFRAAVGDDIDINLDLNFHFKTEACLRIAKVLEKFDMLWLEIDMYDPLSLRQIKDSTDTRICTGENLFYMSDYLPYFENHSADMFMIDVPWNGFSQSKKVGDLAEVFQHNVAPHNYYSHLSTFVSASLCASLPNVRIMEIDIDDVPWKDDLTTSTPEVIDGYMTVPNKPGWGVDINEEVARAHPWDESKIMSVQSTGYKVI</sequence>
<gene>
    <name evidence="3" type="ORF">METZ01_LOCUS210866</name>
</gene>
<dbReference type="SFLD" id="SFLDS00001">
    <property type="entry name" value="Enolase"/>
    <property type="match status" value="1"/>
</dbReference>
<proteinExistence type="predicted"/>
<dbReference type="InterPro" id="IPR013341">
    <property type="entry name" value="Mandelate_racemase_N_dom"/>
</dbReference>
<keyword evidence="1" id="KW-0456">Lyase</keyword>
<dbReference type="Gene3D" id="3.20.20.120">
    <property type="entry name" value="Enolase-like C-terminal domain"/>
    <property type="match status" value="1"/>
</dbReference>
<reference evidence="3" key="1">
    <citation type="submission" date="2018-05" db="EMBL/GenBank/DDBJ databases">
        <authorList>
            <person name="Lanie J.A."/>
            <person name="Ng W.-L."/>
            <person name="Kazmierczak K.M."/>
            <person name="Andrzejewski T.M."/>
            <person name="Davidsen T.M."/>
            <person name="Wayne K.J."/>
            <person name="Tettelin H."/>
            <person name="Glass J.I."/>
            <person name="Rusch D."/>
            <person name="Podicherti R."/>
            <person name="Tsui H.-C.T."/>
            <person name="Winkler M.E."/>
        </authorList>
    </citation>
    <scope>NUCLEOTIDE SEQUENCE</scope>
</reference>
<dbReference type="Pfam" id="PF02746">
    <property type="entry name" value="MR_MLE_N"/>
    <property type="match status" value="1"/>
</dbReference>
<dbReference type="SFLD" id="SFLDG00179">
    <property type="entry name" value="mandelate_racemase"/>
    <property type="match status" value="1"/>
</dbReference>
<dbReference type="PANTHER" id="PTHR48080">
    <property type="entry name" value="D-GALACTONATE DEHYDRATASE-RELATED"/>
    <property type="match status" value="1"/>
</dbReference>